<dbReference type="InterPro" id="IPR011009">
    <property type="entry name" value="Kinase-like_dom_sf"/>
</dbReference>
<keyword evidence="4" id="KW-0067">ATP-binding</keyword>
<name>A0A840UWC4_9BACT</name>
<dbReference type="SUPFAM" id="SSF48371">
    <property type="entry name" value="ARM repeat"/>
    <property type="match status" value="1"/>
</dbReference>
<dbReference type="Gene3D" id="3.30.200.20">
    <property type="entry name" value="Phosphorylase Kinase, domain 1"/>
    <property type="match status" value="1"/>
</dbReference>
<dbReference type="InterPro" id="IPR011989">
    <property type="entry name" value="ARM-like"/>
</dbReference>
<keyword evidence="3 7" id="KW-0418">Kinase</keyword>
<keyword evidence="7" id="KW-0723">Serine/threonine-protein kinase</keyword>
<evidence type="ECO:0000259" key="6">
    <source>
        <dbReference type="PROSITE" id="PS50011"/>
    </source>
</evidence>
<gene>
    <name evidence="7" type="ORF">HNR46_000681</name>
</gene>
<dbReference type="PROSITE" id="PS50011">
    <property type="entry name" value="PROTEIN_KINASE_DOM"/>
    <property type="match status" value="1"/>
</dbReference>
<reference evidence="7 8" key="1">
    <citation type="submission" date="2020-08" db="EMBL/GenBank/DDBJ databases">
        <title>Genomic Encyclopedia of Type Strains, Phase IV (KMG-IV): sequencing the most valuable type-strain genomes for metagenomic binning, comparative biology and taxonomic classification.</title>
        <authorList>
            <person name="Goeker M."/>
        </authorList>
    </citation>
    <scope>NUCLEOTIDE SEQUENCE [LARGE SCALE GENOMIC DNA]</scope>
    <source>
        <strain evidence="7 8">YC6886</strain>
    </source>
</reference>
<comment type="caution">
    <text evidence="7">The sequence shown here is derived from an EMBL/GenBank/DDBJ whole genome shotgun (WGS) entry which is preliminary data.</text>
</comment>
<organism evidence="7 8">
    <name type="scientific">Haloferula luteola</name>
    <dbReference type="NCBI Taxonomy" id="595692"/>
    <lineage>
        <taxon>Bacteria</taxon>
        <taxon>Pseudomonadati</taxon>
        <taxon>Verrucomicrobiota</taxon>
        <taxon>Verrucomicrobiia</taxon>
        <taxon>Verrucomicrobiales</taxon>
        <taxon>Verrucomicrobiaceae</taxon>
        <taxon>Haloferula</taxon>
    </lineage>
</organism>
<dbReference type="PANTHER" id="PTHR43289">
    <property type="entry name" value="MITOGEN-ACTIVATED PROTEIN KINASE KINASE KINASE 20-RELATED"/>
    <property type="match status" value="1"/>
</dbReference>
<evidence type="ECO:0000313" key="7">
    <source>
        <dbReference type="EMBL" id="MBB5350457.1"/>
    </source>
</evidence>
<dbReference type="GO" id="GO:0004674">
    <property type="term" value="F:protein serine/threonine kinase activity"/>
    <property type="evidence" value="ECO:0007669"/>
    <property type="project" value="UniProtKB-KW"/>
</dbReference>
<proteinExistence type="predicted"/>
<dbReference type="EMBL" id="JACHFD010000002">
    <property type="protein sequence ID" value="MBB5350457.1"/>
    <property type="molecule type" value="Genomic_DNA"/>
</dbReference>
<dbReference type="SMART" id="SM00220">
    <property type="entry name" value="S_TKc"/>
    <property type="match status" value="1"/>
</dbReference>
<evidence type="ECO:0000256" key="2">
    <source>
        <dbReference type="ARBA" id="ARBA00022741"/>
    </source>
</evidence>
<dbReference type="AlphaFoldDB" id="A0A840UWC4"/>
<dbReference type="Proteomes" id="UP000557717">
    <property type="component" value="Unassembled WGS sequence"/>
</dbReference>
<feature type="domain" description="Protein kinase" evidence="6">
    <location>
        <begin position="5"/>
        <end position="270"/>
    </location>
</feature>
<evidence type="ECO:0000313" key="8">
    <source>
        <dbReference type="Proteomes" id="UP000557717"/>
    </source>
</evidence>
<evidence type="ECO:0000256" key="1">
    <source>
        <dbReference type="ARBA" id="ARBA00022679"/>
    </source>
</evidence>
<dbReference type="Gene3D" id="1.10.510.10">
    <property type="entry name" value="Transferase(Phosphotransferase) domain 1"/>
    <property type="match status" value="1"/>
</dbReference>
<accession>A0A840UWC4</accession>
<dbReference type="GO" id="GO:0005524">
    <property type="term" value="F:ATP binding"/>
    <property type="evidence" value="ECO:0007669"/>
    <property type="project" value="UniProtKB-KW"/>
</dbReference>
<feature type="compositionally biased region" description="Pro residues" evidence="5">
    <location>
        <begin position="346"/>
        <end position="360"/>
    </location>
</feature>
<keyword evidence="8" id="KW-1185">Reference proteome</keyword>
<dbReference type="PROSITE" id="PS00108">
    <property type="entry name" value="PROTEIN_KINASE_ST"/>
    <property type="match status" value="1"/>
</dbReference>
<evidence type="ECO:0000256" key="5">
    <source>
        <dbReference type="SAM" id="MobiDB-lite"/>
    </source>
</evidence>
<dbReference type="InterPro" id="IPR008271">
    <property type="entry name" value="Ser/Thr_kinase_AS"/>
</dbReference>
<dbReference type="SUPFAM" id="SSF56112">
    <property type="entry name" value="Protein kinase-like (PK-like)"/>
    <property type="match status" value="1"/>
</dbReference>
<keyword evidence="1" id="KW-0808">Transferase</keyword>
<feature type="region of interest" description="Disordered" evidence="5">
    <location>
        <begin position="303"/>
        <end position="420"/>
    </location>
</feature>
<dbReference type="CDD" id="cd14014">
    <property type="entry name" value="STKc_PknB_like"/>
    <property type="match status" value="1"/>
</dbReference>
<dbReference type="RefSeq" id="WP_184015757.1">
    <property type="nucleotide sequence ID" value="NZ_JACHFD010000002.1"/>
</dbReference>
<dbReference type="InterPro" id="IPR016024">
    <property type="entry name" value="ARM-type_fold"/>
</dbReference>
<dbReference type="InterPro" id="IPR000719">
    <property type="entry name" value="Prot_kinase_dom"/>
</dbReference>
<dbReference type="Gene3D" id="1.25.10.10">
    <property type="entry name" value="Leucine-rich Repeat Variant"/>
    <property type="match status" value="1"/>
</dbReference>
<dbReference type="PANTHER" id="PTHR43289:SF30">
    <property type="entry name" value="NON-SPECIFIC SERINE_THREONINE PROTEIN KINASE"/>
    <property type="match status" value="1"/>
</dbReference>
<evidence type="ECO:0000256" key="3">
    <source>
        <dbReference type="ARBA" id="ARBA00022777"/>
    </source>
</evidence>
<dbReference type="Pfam" id="PF00069">
    <property type="entry name" value="Pkinase"/>
    <property type="match status" value="1"/>
</dbReference>
<sequence length="785" mass="85616">MEERYEIRGKIGQGGLGSVYRAFDRHLQREVAIKRILTAKDGADSEEAARQMTQETGALAALQHPNIVTIYDVGIDDDGPFVVMELLKGETLDEIVERAPLTESDFLEFARQVQEGLIAAQDLGIVHRDLKPSNVMVNWLPSGKFQVKLVDFGLAKFSPQPSRQTVDHNDSVYGSIFFMAPEQFERALLDARTDMYAIGCVYYFALAARSPFEGETGPQVMAAHLQHRVVPLAQIRPDLSQWILDWIMWHINRDPLDRPENAREALSSFMDLETANRALSSATGPVPPLPPVTQRPRLIIPGAQLPEESPLEPTPEAPSTKTMPQPMQPPSDAPPSLHTASQPVSPTQPVPAPDAPPPAPVTQMGKPRLHVPGQPEEPAELAPPAPGPLPSAKLSTPQPSAAPLPASPPRKASKKKKGMSPAAKGVLILTLVISVGIAGAVLIQKLKENDRNDRYNALVAKAADTDVHSLPVNREQLDLLLDSTRLGTNRTRPTLYRALAIAEPKDGTDVSAYIAEFATTQPLTPEIRSDLLGQVLVARKSPSVVPFLIDYLKTSQDPATATAALKAIGGVATTDQLRPVLDFLTHAEVESLRRAAENAAAAIIDRAKDKLTQAVVIDEVLQKTDSTDARRALIRLFGHAGGKRAEAAILQILDGDDKLDQLAAIEALADWPDDSLYPTLIETFAQSEGDLRRKAFDAAHRFVLARPDRPEDIRQTQWKLLADKSITAAEKISVIRGLASSEASPWAEEIAQHFADTSEEDEVIDLAEKAVAHLREKIKIKDSKE</sequence>
<keyword evidence="2" id="KW-0547">Nucleotide-binding</keyword>
<evidence type="ECO:0000256" key="4">
    <source>
        <dbReference type="ARBA" id="ARBA00022840"/>
    </source>
</evidence>
<protein>
    <submittedName>
        <fullName evidence="7">Serine/threonine protein kinase/HEAT repeat protein</fullName>
    </submittedName>
</protein>